<evidence type="ECO:0000256" key="3">
    <source>
        <dbReference type="ARBA" id="ARBA00034247"/>
    </source>
</evidence>
<dbReference type="SUPFAM" id="SSF81901">
    <property type="entry name" value="HCP-like"/>
    <property type="match status" value="1"/>
</dbReference>
<feature type="domain" description="GGDEF" evidence="4">
    <location>
        <begin position="443"/>
        <end position="576"/>
    </location>
</feature>
<evidence type="ECO:0000256" key="2">
    <source>
        <dbReference type="ARBA" id="ARBA00012528"/>
    </source>
</evidence>
<dbReference type="GO" id="GO:1902201">
    <property type="term" value="P:negative regulation of bacterial-type flagellum-dependent cell motility"/>
    <property type="evidence" value="ECO:0007669"/>
    <property type="project" value="TreeGrafter"/>
</dbReference>
<dbReference type="Gene3D" id="1.25.40.10">
    <property type="entry name" value="Tetratricopeptide repeat domain"/>
    <property type="match status" value="2"/>
</dbReference>
<dbReference type="GO" id="GO:0043709">
    <property type="term" value="P:cell adhesion involved in single-species biofilm formation"/>
    <property type="evidence" value="ECO:0007669"/>
    <property type="project" value="TreeGrafter"/>
</dbReference>
<accession>A0A1M5J1P6</accession>
<dbReference type="Proteomes" id="UP000184520">
    <property type="component" value="Unassembled WGS sequence"/>
</dbReference>
<organism evidence="5 6">
    <name type="scientific">Marisediminitalea aggregata</name>
    <dbReference type="NCBI Taxonomy" id="634436"/>
    <lineage>
        <taxon>Bacteria</taxon>
        <taxon>Pseudomonadati</taxon>
        <taxon>Pseudomonadota</taxon>
        <taxon>Gammaproteobacteria</taxon>
        <taxon>Alteromonadales</taxon>
        <taxon>Alteromonadaceae</taxon>
        <taxon>Marisediminitalea</taxon>
    </lineage>
</organism>
<dbReference type="Gene3D" id="3.30.70.270">
    <property type="match status" value="1"/>
</dbReference>
<evidence type="ECO:0000256" key="1">
    <source>
        <dbReference type="ARBA" id="ARBA00001946"/>
    </source>
</evidence>
<dbReference type="InterPro" id="IPR019734">
    <property type="entry name" value="TPR_rpt"/>
</dbReference>
<dbReference type="InterPro" id="IPR043128">
    <property type="entry name" value="Rev_trsase/Diguanyl_cyclase"/>
</dbReference>
<comment type="cofactor">
    <cofactor evidence="1">
        <name>Mg(2+)</name>
        <dbReference type="ChEBI" id="CHEBI:18420"/>
    </cofactor>
</comment>
<dbReference type="SUPFAM" id="SSF55073">
    <property type="entry name" value="Nucleotide cyclase"/>
    <property type="match status" value="1"/>
</dbReference>
<dbReference type="Pfam" id="PF00990">
    <property type="entry name" value="GGDEF"/>
    <property type="match status" value="1"/>
</dbReference>
<dbReference type="InterPro" id="IPR000160">
    <property type="entry name" value="GGDEF_dom"/>
</dbReference>
<dbReference type="GO" id="GO:0052621">
    <property type="term" value="F:diguanylate cyclase activity"/>
    <property type="evidence" value="ECO:0007669"/>
    <property type="project" value="UniProtKB-EC"/>
</dbReference>
<dbReference type="InterPro" id="IPR011990">
    <property type="entry name" value="TPR-like_helical_dom_sf"/>
</dbReference>
<dbReference type="PANTHER" id="PTHR45138:SF9">
    <property type="entry name" value="DIGUANYLATE CYCLASE DGCM-RELATED"/>
    <property type="match status" value="1"/>
</dbReference>
<dbReference type="SMART" id="SM00267">
    <property type="entry name" value="GGDEF"/>
    <property type="match status" value="1"/>
</dbReference>
<protein>
    <recommendedName>
        <fullName evidence="2">diguanylate cyclase</fullName>
        <ecNumber evidence="2">2.7.7.65</ecNumber>
    </recommendedName>
</protein>
<name>A0A1M5J1P6_9ALTE</name>
<proteinExistence type="predicted"/>
<keyword evidence="6" id="KW-1185">Reference proteome</keyword>
<dbReference type="SMART" id="SM00028">
    <property type="entry name" value="TPR"/>
    <property type="match status" value="2"/>
</dbReference>
<dbReference type="STRING" id="634436.SAMN05216361_1903"/>
<gene>
    <name evidence="5" type="ORF">SAMN05216361_1903</name>
</gene>
<dbReference type="GO" id="GO:0005886">
    <property type="term" value="C:plasma membrane"/>
    <property type="evidence" value="ECO:0007669"/>
    <property type="project" value="TreeGrafter"/>
</dbReference>
<sequence>MHRLFSRSCVLFAVLAIWTHFAFGQSNYGFELADIDQGRLSNPEQSRNRLSAIPINALSAEEREYYQYLNAYFLTFDGDLDAVIAEYSALLEVSQSPDIRIRTFSSLINLLGAKKQWQEGFYRVEELLALLQNHPDSTYRPAAYIALALLYKQINQPETALHFAERALSIDNIDLFHKCLAMEVKLVSVLNLDIEKLSLSDFTDADAVCNAANLDYELINIALWKIKWLKQQARYQEALNVLQLTLFQAEQFRQDSQLIEIYNQFATLHVALKQYEEAQQYAEMALSLDNIDSFVGAKITMFDVLRQLAEVKQDFEQAYYYLNEKLSLEKTMFETKLANEMAIQKAWFEVDAKQNQIELLDKQNDLLKTESQLTTEQLENSLLALSLVSLLLATLLFWSYRSRKVQAKLRYYAHTDGLTRIYNRGFFTDSAENLLSQAQKNNNPVSLILLDLDHFKNINDSFGHQVGDWALTQVASTISRCVGQHGIVGRLGGEEFGIALTVTDSGVGMRIAEECRKAIDNIDTSQSGYNFKLTVSAGVGCSSHAGYKLDNLYAAADLALYQSKHYGRNRVYEYSANMSS</sequence>
<evidence type="ECO:0000313" key="5">
    <source>
        <dbReference type="EMBL" id="SHG34431.1"/>
    </source>
</evidence>
<dbReference type="PROSITE" id="PS50887">
    <property type="entry name" value="GGDEF"/>
    <property type="match status" value="1"/>
</dbReference>
<dbReference type="CDD" id="cd01949">
    <property type="entry name" value="GGDEF"/>
    <property type="match status" value="1"/>
</dbReference>
<evidence type="ECO:0000313" key="6">
    <source>
        <dbReference type="Proteomes" id="UP000184520"/>
    </source>
</evidence>
<dbReference type="NCBIfam" id="TIGR00254">
    <property type="entry name" value="GGDEF"/>
    <property type="match status" value="1"/>
</dbReference>
<dbReference type="OrthoDB" id="9803824at2"/>
<dbReference type="InterPro" id="IPR050469">
    <property type="entry name" value="Diguanylate_Cyclase"/>
</dbReference>
<dbReference type="InterPro" id="IPR029787">
    <property type="entry name" value="Nucleotide_cyclase"/>
</dbReference>
<reference evidence="6" key="1">
    <citation type="submission" date="2016-11" db="EMBL/GenBank/DDBJ databases">
        <authorList>
            <person name="Varghese N."/>
            <person name="Submissions S."/>
        </authorList>
    </citation>
    <scope>NUCLEOTIDE SEQUENCE [LARGE SCALE GENOMIC DNA]</scope>
    <source>
        <strain evidence="6">CGMCC 1.8995</strain>
    </source>
</reference>
<comment type="catalytic activity">
    <reaction evidence="3">
        <text>2 GTP = 3',3'-c-di-GMP + 2 diphosphate</text>
        <dbReference type="Rhea" id="RHEA:24898"/>
        <dbReference type="ChEBI" id="CHEBI:33019"/>
        <dbReference type="ChEBI" id="CHEBI:37565"/>
        <dbReference type="ChEBI" id="CHEBI:58805"/>
        <dbReference type="EC" id="2.7.7.65"/>
    </reaction>
</comment>
<dbReference type="AlphaFoldDB" id="A0A1M5J1P6"/>
<dbReference type="PANTHER" id="PTHR45138">
    <property type="entry name" value="REGULATORY COMPONENTS OF SENSORY TRANSDUCTION SYSTEM"/>
    <property type="match status" value="1"/>
</dbReference>
<dbReference type="EMBL" id="FQWD01000003">
    <property type="protein sequence ID" value="SHG34431.1"/>
    <property type="molecule type" value="Genomic_DNA"/>
</dbReference>
<dbReference type="FunFam" id="3.30.70.270:FF:000001">
    <property type="entry name" value="Diguanylate cyclase domain protein"/>
    <property type="match status" value="1"/>
</dbReference>
<evidence type="ECO:0000259" key="4">
    <source>
        <dbReference type="PROSITE" id="PS50887"/>
    </source>
</evidence>
<dbReference type="EC" id="2.7.7.65" evidence="2"/>